<comment type="function">
    <text evidence="8">Probably functions as a manganese efflux pump.</text>
</comment>
<evidence type="ECO:0000313" key="10">
    <source>
        <dbReference type="EMBL" id="MTT75519.1"/>
    </source>
</evidence>
<dbReference type="AlphaFoldDB" id="A0A3G9HC54"/>
<dbReference type="Pfam" id="PF02659">
    <property type="entry name" value="Mntp"/>
    <property type="match status" value="1"/>
</dbReference>
<feature type="transmembrane region" description="Helical" evidence="8">
    <location>
        <begin position="6"/>
        <end position="28"/>
    </location>
</feature>
<comment type="subcellular location">
    <subcellularLocation>
        <location evidence="8">Cell membrane</location>
        <topology evidence="8">Multi-pass membrane protein</topology>
    </subcellularLocation>
</comment>
<keyword evidence="2 8" id="KW-1003">Cell membrane</keyword>
<evidence type="ECO:0000256" key="7">
    <source>
        <dbReference type="ARBA" id="ARBA00023211"/>
    </source>
</evidence>
<dbReference type="GO" id="GO:0005384">
    <property type="term" value="F:manganese ion transmembrane transporter activity"/>
    <property type="evidence" value="ECO:0007669"/>
    <property type="project" value="UniProtKB-UniRule"/>
</dbReference>
<reference evidence="9" key="1">
    <citation type="submission" date="2012-11" db="EMBL/GenBank/DDBJ databases">
        <title>Dependencies among metagenomic species, viruses, plasmids and units of genetic variation.</title>
        <authorList>
            <person name="Nielsen H.B."/>
            <person name="Almeida M."/>
            <person name="Juncker A.S."/>
            <person name="Rasmussen S."/>
            <person name="Li J."/>
            <person name="Sunagawa S."/>
            <person name="Plichta D."/>
            <person name="Gautier L."/>
            <person name="Le Chatelier E."/>
            <person name="Peletier E."/>
            <person name="Bonde I."/>
            <person name="Nielsen T."/>
            <person name="Manichanh C."/>
            <person name="Arumugam M."/>
            <person name="Batto J."/>
            <person name="Santos M.B.Q.D."/>
            <person name="Blom N."/>
            <person name="Borruel N."/>
            <person name="Burgdorf K.S."/>
            <person name="Boumezbeur F."/>
            <person name="Casellas F."/>
            <person name="Dore J."/>
            <person name="Guarner F."/>
            <person name="Hansen T."/>
            <person name="Hildebrand F."/>
            <person name="Kaas R.S."/>
            <person name="Kennedy S."/>
            <person name="Kristiansen K."/>
            <person name="Kultima J.R."/>
            <person name="Leonard P."/>
            <person name="Levenez F."/>
            <person name="Lund O."/>
            <person name="Moumen B."/>
            <person name="Le Paslier D."/>
            <person name="Pons N."/>
            <person name="Pedersen O."/>
            <person name="Prifti E."/>
            <person name="Qin J."/>
            <person name="Raes J."/>
            <person name="Tap J."/>
            <person name="Tims S."/>
            <person name="Ussery D.W."/>
            <person name="Yamada T."/>
            <person name="MetaHit consortium"/>
            <person name="Renault P."/>
            <person name="Sicheritz-Ponten T."/>
            <person name="Bork P."/>
            <person name="Wang J."/>
            <person name="Brunak S."/>
            <person name="Ehrlich S.D."/>
        </authorList>
    </citation>
    <scope>NUCLEOTIDE SEQUENCE [LARGE SCALE GENOMIC DNA]</scope>
</reference>
<dbReference type="EMBL" id="WNBM01000002">
    <property type="protein sequence ID" value="MTT75519.1"/>
    <property type="molecule type" value="Genomic_DNA"/>
</dbReference>
<dbReference type="SUPFAM" id="SSF103473">
    <property type="entry name" value="MFS general substrate transporter"/>
    <property type="match status" value="1"/>
</dbReference>
<protein>
    <recommendedName>
        <fullName evidence="8">Putative manganese efflux pump MntP</fullName>
    </recommendedName>
</protein>
<proteinExistence type="inferred from homology"/>
<reference evidence="12 13" key="2">
    <citation type="journal article" date="2019" name="Nat. Med.">
        <title>A library of human gut bacterial isolates paired with longitudinal multiomics data enables mechanistic microbiome research.</title>
        <authorList>
            <person name="Poyet M."/>
            <person name="Groussin M."/>
            <person name="Gibbons S.M."/>
            <person name="Avila-Pacheco J."/>
            <person name="Jiang X."/>
            <person name="Kearney S.M."/>
            <person name="Perrotta A.R."/>
            <person name="Berdy B."/>
            <person name="Zhao S."/>
            <person name="Lieberman T.D."/>
            <person name="Swanson P.K."/>
            <person name="Smith M."/>
            <person name="Roesemann S."/>
            <person name="Alexander J.E."/>
            <person name="Rich S.A."/>
            <person name="Livny J."/>
            <person name="Vlamakis H."/>
            <person name="Clish C."/>
            <person name="Bullock K."/>
            <person name="Deik A."/>
            <person name="Scott J."/>
            <person name="Pierce K.A."/>
            <person name="Xavier R.J."/>
            <person name="Alm E.J."/>
        </authorList>
    </citation>
    <scope>NUCLEOTIDE SEQUENCE [LARGE SCALE GENOMIC DNA]</scope>
    <source>
        <strain evidence="10 13">BIOML-A13</strain>
        <strain evidence="11 12">BIOML-A3</strain>
    </source>
</reference>
<keyword evidence="6 8" id="KW-0472">Membrane</keyword>
<evidence type="ECO:0000256" key="6">
    <source>
        <dbReference type="ARBA" id="ARBA00023136"/>
    </source>
</evidence>
<dbReference type="EMBL" id="WNBW01000002">
    <property type="protein sequence ID" value="MTU03581.1"/>
    <property type="molecule type" value="Genomic_DNA"/>
</dbReference>
<feature type="transmembrane region" description="Helical" evidence="8">
    <location>
        <begin position="132"/>
        <end position="152"/>
    </location>
</feature>
<keyword evidence="3 8" id="KW-0812">Transmembrane</keyword>
<organism evidence="9">
    <name type="scientific">Phascolarctobacterium faecium</name>
    <dbReference type="NCBI Taxonomy" id="33025"/>
    <lineage>
        <taxon>Bacteria</taxon>
        <taxon>Bacillati</taxon>
        <taxon>Bacillota</taxon>
        <taxon>Negativicutes</taxon>
        <taxon>Acidaminococcales</taxon>
        <taxon>Acidaminococcaceae</taxon>
        <taxon>Phascolarctobacterium</taxon>
    </lineage>
</organism>
<keyword evidence="1 8" id="KW-0813">Transport</keyword>
<dbReference type="HAMAP" id="MF_01521">
    <property type="entry name" value="MntP_pump"/>
    <property type="match status" value="1"/>
</dbReference>
<dbReference type="GO" id="GO:0005886">
    <property type="term" value="C:plasma membrane"/>
    <property type="evidence" value="ECO:0007669"/>
    <property type="project" value="UniProtKB-SubCell"/>
</dbReference>
<dbReference type="OrthoDB" id="9811590at2"/>
<evidence type="ECO:0000313" key="13">
    <source>
        <dbReference type="Proteomes" id="UP000484547"/>
    </source>
</evidence>
<keyword evidence="7 8" id="KW-0464">Manganese</keyword>
<evidence type="ECO:0000256" key="3">
    <source>
        <dbReference type="ARBA" id="ARBA00022692"/>
    </source>
</evidence>
<feature type="transmembrane region" description="Helical" evidence="8">
    <location>
        <begin position="68"/>
        <end position="86"/>
    </location>
</feature>
<evidence type="ECO:0000256" key="1">
    <source>
        <dbReference type="ARBA" id="ARBA00022448"/>
    </source>
</evidence>
<feature type="transmembrane region" description="Helical" evidence="8">
    <location>
        <begin position="107"/>
        <end position="126"/>
    </location>
</feature>
<comment type="caution">
    <text evidence="9">The sequence shown here is derived from an EMBL/GenBank/DDBJ whole genome shotgun (WGS) entry which is preliminary data.</text>
</comment>
<evidence type="ECO:0000256" key="2">
    <source>
        <dbReference type="ARBA" id="ARBA00022475"/>
    </source>
</evidence>
<accession>A0A3G9HC54</accession>
<dbReference type="PANTHER" id="PTHR35529:SF1">
    <property type="entry name" value="MANGANESE EFFLUX PUMP MNTP-RELATED"/>
    <property type="match status" value="1"/>
</dbReference>
<evidence type="ECO:0000313" key="11">
    <source>
        <dbReference type="EMBL" id="MTU03581.1"/>
    </source>
</evidence>
<dbReference type="InterPro" id="IPR036259">
    <property type="entry name" value="MFS_trans_sf"/>
</dbReference>
<dbReference type="EMBL" id="CBDS010000073">
    <property type="protein sequence ID" value="CDB46102.1"/>
    <property type="molecule type" value="Genomic_DNA"/>
</dbReference>
<evidence type="ECO:0000313" key="9">
    <source>
        <dbReference type="EMBL" id="CDB46102.1"/>
    </source>
</evidence>
<dbReference type="InterPro" id="IPR022929">
    <property type="entry name" value="Put_MntP"/>
</dbReference>
<evidence type="ECO:0000256" key="8">
    <source>
        <dbReference type="HAMAP-Rule" id="MF_01521"/>
    </source>
</evidence>
<dbReference type="Proteomes" id="UP000443070">
    <property type="component" value="Unassembled WGS sequence"/>
</dbReference>
<accession>R6J713</accession>
<name>A0A3G9HC54_9FIRM</name>
<comment type="similarity">
    <text evidence="8">Belongs to the MntP (TC 9.B.29) family.</text>
</comment>
<feature type="transmembrane region" description="Helical" evidence="8">
    <location>
        <begin position="164"/>
        <end position="181"/>
    </location>
</feature>
<dbReference type="InterPro" id="IPR003810">
    <property type="entry name" value="Mntp/YtaF"/>
</dbReference>
<keyword evidence="5 8" id="KW-0406">Ion transport</keyword>
<keyword evidence="4 8" id="KW-1133">Transmembrane helix</keyword>
<dbReference type="PANTHER" id="PTHR35529">
    <property type="entry name" value="MANGANESE EFFLUX PUMP MNTP-RELATED"/>
    <property type="match status" value="1"/>
</dbReference>
<evidence type="ECO:0000313" key="12">
    <source>
        <dbReference type="Proteomes" id="UP000443070"/>
    </source>
</evidence>
<gene>
    <name evidence="8" type="primary">mntP</name>
    <name evidence="9" type="ORF">BN533_01159</name>
    <name evidence="10" type="ORF">GMD11_04425</name>
    <name evidence="11" type="ORF">GMD18_04070</name>
</gene>
<evidence type="ECO:0000256" key="4">
    <source>
        <dbReference type="ARBA" id="ARBA00022989"/>
    </source>
</evidence>
<sequence length="187" mass="20233">MGLLELLLLAVGLAMDAFAVSICGSLALAPASRFSGALRFGIWFGFFQALMPVVGFFCAIRFRSYIETYDHWIAFILLIYLGINMLREADAADSCNLKQHYNIREMLTLAVATSIDALAVGVSFAFLDVDIWTAAGLIGLVTFIFSMVGGLAGFRLGERIGSRATLVGGCVLIIIGTKILLEHTGWL</sequence>
<keyword evidence="12" id="KW-1185">Reference proteome</keyword>
<evidence type="ECO:0000256" key="5">
    <source>
        <dbReference type="ARBA" id="ARBA00023065"/>
    </source>
</evidence>
<feature type="transmembrane region" description="Helical" evidence="8">
    <location>
        <begin position="40"/>
        <end position="62"/>
    </location>
</feature>
<dbReference type="Proteomes" id="UP000484547">
    <property type="component" value="Unassembled WGS sequence"/>
</dbReference>